<accession>A0ACB9VMA5</accession>
<protein>
    <submittedName>
        <fullName evidence="1">Uncharacterized protein</fullName>
    </submittedName>
</protein>
<evidence type="ECO:0000313" key="2">
    <source>
        <dbReference type="Proteomes" id="UP001057279"/>
    </source>
</evidence>
<proteinExistence type="predicted"/>
<keyword evidence="2" id="KW-1185">Reference proteome</keyword>
<comment type="caution">
    <text evidence="1">The sequence shown here is derived from an EMBL/GenBank/DDBJ whole genome shotgun (WGS) entry which is preliminary data.</text>
</comment>
<name>A0ACB9VMA5_9CETA</name>
<dbReference type="EMBL" id="CM043026">
    <property type="protein sequence ID" value="KAI4590827.1"/>
    <property type="molecule type" value="Genomic_DNA"/>
</dbReference>
<dbReference type="Proteomes" id="UP001057279">
    <property type="component" value="Linkage Group LG01"/>
</dbReference>
<sequence length="241" mass="27607">MWDLDMGKAGEFKGKSGKKKIRDAKHLLLEPQGVRHTAAAFPVKSSAKQGEVCQRGPRDGHFLSVVEYKFFKRRRRVQISRNLKSVFCKAPKSRTNKAKESDILPDYSSPREESRESMAKPVYKMKLSKVRIIGKPTRQPFLTYVYGTLLLNYNIRAYYSFAVWTPPSTNSGAFHTQHINLYQKAFTPDVLHWMPKPWEPTEPPSAPERQRSLDPKGTRSLDYPHPAKGILFALYPTGEKP</sequence>
<reference evidence="1" key="1">
    <citation type="submission" date="2022-03" db="EMBL/GenBank/DDBJ databases">
        <title>Genomic analyses of argali, domestic sheep and their hybrids provide insights into chromosomal evolution, heterosis and genetic basis of agronomic traits.</title>
        <authorList>
            <person name="Li M."/>
        </authorList>
    </citation>
    <scope>NUCLEOTIDE SEQUENCE</scope>
    <source>
        <strain evidence="1">F1 hybrid</strain>
    </source>
</reference>
<gene>
    <name evidence="1" type="ORF">MJG53_001876</name>
</gene>
<organism evidence="1 2">
    <name type="scientific">Ovis ammon polii x Ovis aries</name>
    <dbReference type="NCBI Taxonomy" id="2918886"/>
    <lineage>
        <taxon>Eukaryota</taxon>
        <taxon>Metazoa</taxon>
        <taxon>Chordata</taxon>
        <taxon>Craniata</taxon>
        <taxon>Vertebrata</taxon>
        <taxon>Euteleostomi</taxon>
        <taxon>Mammalia</taxon>
        <taxon>Eutheria</taxon>
        <taxon>Laurasiatheria</taxon>
        <taxon>Artiodactyla</taxon>
        <taxon>Ruminantia</taxon>
        <taxon>Pecora</taxon>
        <taxon>Bovidae</taxon>
        <taxon>Caprinae</taxon>
        <taxon>Ovis</taxon>
    </lineage>
</organism>
<evidence type="ECO:0000313" key="1">
    <source>
        <dbReference type="EMBL" id="KAI4590827.1"/>
    </source>
</evidence>